<name>A0A6C0F921_9ZZZZ</name>
<evidence type="ECO:0000313" key="2">
    <source>
        <dbReference type="EMBL" id="QHT37069.1"/>
    </source>
</evidence>
<reference evidence="2" key="1">
    <citation type="journal article" date="2020" name="Nature">
        <title>Giant virus diversity and host interactions through global metagenomics.</title>
        <authorList>
            <person name="Schulz F."/>
            <person name="Roux S."/>
            <person name="Paez-Espino D."/>
            <person name="Jungbluth S."/>
            <person name="Walsh D.A."/>
            <person name="Denef V.J."/>
            <person name="McMahon K.D."/>
            <person name="Konstantinidis K.T."/>
            <person name="Eloe-Fadrosh E.A."/>
            <person name="Kyrpides N.C."/>
            <person name="Woyke T."/>
        </authorList>
    </citation>
    <scope>NUCLEOTIDE SEQUENCE</scope>
    <source>
        <strain evidence="2">GVMAG-S-ERX555967-131</strain>
    </source>
</reference>
<sequence>MSIPEDKILYEKIKTRIKKKVSRWPSAYASGQLVQAYKKEFAKKYGPKKSPYASSQTKGLERWFKEKWVNICKPKKNGKYVSCGRKNISTKSQYPYCRPSKRISKETPMTVDELINKYGKDFIKKQCSKKQKIRKGRLSNLNK</sequence>
<accession>A0A6C0F921</accession>
<dbReference type="Pfam" id="PF19197">
    <property type="entry name" value="DUF5872"/>
    <property type="match status" value="1"/>
</dbReference>
<dbReference type="AlphaFoldDB" id="A0A6C0F921"/>
<dbReference type="InterPro" id="IPR043803">
    <property type="entry name" value="DUF5872"/>
</dbReference>
<organism evidence="2">
    <name type="scientific">viral metagenome</name>
    <dbReference type="NCBI Taxonomy" id="1070528"/>
    <lineage>
        <taxon>unclassified sequences</taxon>
        <taxon>metagenomes</taxon>
        <taxon>organismal metagenomes</taxon>
    </lineage>
</organism>
<dbReference type="EMBL" id="MN738789">
    <property type="protein sequence ID" value="QHT37069.1"/>
    <property type="molecule type" value="Genomic_DNA"/>
</dbReference>
<feature type="domain" description="DUF5872" evidence="1">
    <location>
        <begin position="4"/>
        <end position="134"/>
    </location>
</feature>
<protein>
    <recommendedName>
        <fullName evidence="1">DUF5872 domain-containing protein</fullName>
    </recommendedName>
</protein>
<proteinExistence type="predicted"/>
<evidence type="ECO:0000259" key="1">
    <source>
        <dbReference type="Pfam" id="PF19197"/>
    </source>
</evidence>